<gene>
    <name evidence="2" type="ORF">QEO92_26335</name>
</gene>
<dbReference type="InterPro" id="IPR010985">
    <property type="entry name" value="Ribbon_hlx_hlx"/>
</dbReference>
<dbReference type="Pfam" id="PF01402">
    <property type="entry name" value="RHH_1"/>
    <property type="match status" value="1"/>
</dbReference>
<evidence type="ECO:0000313" key="3">
    <source>
        <dbReference type="Proteomes" id="UP001227095"/>
    </source>
</evidence>
<evidence type="ECO:0000259" key="1">
    <source>
        <dbReference type="Pfam" id="PF01402"/>
    </source>
</evidence>
<dbReference type="InterPro" id="IPR038296">
    <property type="entry name" value="ParD_sf"/>
</dbReference>
<sequence>MSTLTIRLPSDQHERLKALAAARGTSINKLFEEFSAKALAEFDIETRFRLLAAKGNKKRGLALLDKLDRSHSQLDR</sequence>
<dbReference type="SUPFAM" id="SSF47598">
    <property type="entry name" value="Ribbon-helix-helix"/>
    <property type="match status" value="1"/>
</dbReference>
<protein>
    <submittedName>
        <fullName evidence="2">Ribbon-helix-helix protein, CopG family</fullName>
    </submittedName>
</protein>
<dbReference type="Gene3D" id="6.10.180.10">
    <property type="entry name" value="Antitoxin ParD"/>
    <property type="match status" value="1"/>
</dbReference>
<proteinExistence type="predicted"/>
<name>A0ABY8M1S3_9HYPH</name>
<accession>A0ABY8M1S3</accession>
<evidence type="ECO:0000313" key="2">
    <source>
        <dbReference type="EMBL" id="WGI68429.1"/>
    </source>
</evidence>
<reference evidence="2 3" key="1">
    <citation type="submission" date="2023-04" db="EMBL/GenBank/DDBJ databases">
        <title>Neorhizobium petrolearium OS53, complete genome.</title>
        <authorList>
            <person name="Yu T."/>
        </authorList>
    </citation>
    <scope>NUCLEOTIDE SEQUENCE [LARGE SCALE GENOMIC DNA]</scope>
    <source>
        <strain evidence="2 3">OS53</strain>
    </source>
</reference>
<dbReference type="Proteomes" id="UP001227095">
    <property type="component" value="Chromosome"/>
</dbReference>
<dbReference type="EMBL" id="CP123000">
    <property type="protein sequence ID" value="WGI68429.1"/>
    <property type="molecule type" value="Genomic_DNA"/>
</dbReference>
<dbReference type="InterPro" id="IPR002145">
    <property type="entry name" value="CopG"/>
</dbReference>
<keyword evidence="3" id="KW-1185">Reference proteome</keyword>
<organism evidence="2 3">
    <name type="scientific">Neorhizobium petrolearium</name>
    <dbReference type="NCBI Taxonomy" id="515361"/>
    <lineage>
        <taxon>Bacteria</taxon>
        <taxon>Pseudomonadati</taxon>
        <taxon>Pseudomonadota</taxon>
        <taxon>Alphaproteobacteria</taxon>
        <taxon>Hyphomicrobiales</taxon>
        <taxon>Rhizobiaceae</taxon>
        <taxon>Rhizobium/Agrobacterium group</taxon>
        <taxon>Neorhizobium</taxon>
    </lineage>
</organism>
<dbReference type="RefSeq" id="WP_037159446.1">
    <property type="nucleotide sequence ID" value="NZ_CP123000.1"/>
</dbReference>
<feature type="domain" description="Ribbon-helix-helix protein CopG" evidence="1">
    <location>
        <begin position="4"/>
        <end position="33"/>
    </location>
</feature>